<gene>
    <name evidence="9" type="ORF">O166_00045</name>
</gene>
<evidence type="ECO:0000256" key="3">
    <source>
        <dbReference type="ARBA" id="ARBA00012601"/>
    </source>
</evidence>
<organism evidence="9 10">
    <name type="scientific">Pseudogulbenkiania ferrooxidans EGD-HP2</name>
    <dbReference type="NCBI Taxonomy" id="1388764"/>
    <lineage>
        <taxon>Bacteria</taxon>
        <taxon>Pseudomonadati</taxon>
        <taxon>Pseudomonadota</taxon>
        <taxon>Betaproteobacteria</taxon>
        <taxon>Neisseriales</taxon>
        <taxon>Chromobacteriaceae</taxon>
        <taxon>Pseudogulbenkiania</taxon>
    </lineage>
</organism>
<comment type="catalytic activity">
    <reaction evidence="1">
        <text>Endohydrolysis of (1-&gt;4)-beta-D-glucosidic linkages in cellulose, lichenin and cereal beta-D-glucans.</text>
        <dbReference type="EC" id="3.2.1.4"/>
    </reaction>
</comment>
<keyword evidence="7" id="KW-0624">Polysaccharide degradation</keyword>
<proteinExistence type="inferred from homology"/>
<sequence length="375" mass="40876">MGALQRVCLAALSALVFVSAQAAPCDGWPAWQDFRRHFVSDGGRVLDRGADGQPTTSEGQSYALFFALAANDRPAFDKLLQWTRDNLAGGDFSARLPAWQWGKRPDGQWGVMDDNSASDSDLWIAYDLLEAGRLWREPRYTALGKLLALRIAREETTDLPGLGPTLLPGRYGFSKPGLTRLNPSYLPPQLMARMAHALPGSNWAALRGTSQRVLLESAPAGFAPDWIGYRNGFVADDASKASGSYNAIRVYLWAGMLAPDAPERAALLARLKPMARQVAKTGLPPETVDTRDGKVQGSGPIGFSMALLPFLQAQGDQAALQTQLLRVEAMPLSERPDAYYDHVLTLFGQGWQQARYRFKANGELVPAWEGACAPS</sequence>
<dbReference type="Gene3D" id="1.50.10.10">
    <property type="match status" value="1"/>
</dbReference>
<dbReference type="InterPro" id="IPR008928">
    <property type="entry name" value="6-hairpin_glycosidase_sf"/>
</dbReference>
<feature type="chain" id="PRO_5045674850" description="cellulase" evidence="8">
    <location>
        <begin position="23"/>
        <end position="375"/>
    </location>
</feature>
<dbReference type="InterPro" id="IPR012341">
    <property type="entry name" value="6hp_glycosidase-like_sf"/>
</dbReference>
<comment type="similarity">
    <text evidence="2">Belongs to the glycosyl hydrolase 8 (cellulase D) family.</text>
</comment>
<keyword evidence="8" id="KW-0732">Signal</keyword>
<evidence type="ECO:0000313" key="10">
    <source>
        <dbReference type="Proteomes" id="UP000016426"/>
    </source>
</evidence>
<evidence type="ECO:0000256" key="1">
    <source>
        <dbReference type="ARBA" id="ARBA00000966"/>
    </source>
</evidence>
<accession>A0ABP2XSV5</accession>
<keyword evidence="4" id="KW-0378">Hydrolase</keyword>
<dbReference type="EMBL" id="AVPH01000001">
    <property type="protein sequence ID" value="ERE21202.1"/>
    <property type="molecule type" value="Genomic_DNA"/>
</dbReference>
<dbReference type="InterPro" id="IPR002037">
    <property type="entry name" value="Glyco_hydro_8"/>
</dbReference>
<feature type="signal peptide" evidence="8">
    <location>
        <begin position="1"/>
        <end position="22"/>
    </location>
</feature>
<evidence type="ECO:0000313" key="9">
    <source>
        <dbReference type="EMBL" id="ERE21202.1"/>
    </source>
</evidence>
<protein>
    <recommendedName>
        <fullName evidence="3">cellulase</fullName>
        <ecNumber evidence="3">3.2.1.4</ecNumber>
    </recommendedName>
</protein>
<reference evidence="9 10" key="1">
    <citation type="journal article" date="2013" name="Genome Announc.">
        <title>Genome Sequence of the Pigment-Producing Bacterium Pseudogulbenkiania ferrooxidans, Isolated from Loktak Lake.</title>
        <authorList>
            <person name="Puranik S."/>
            <person name="Talkal R."/>
            <person name="Qureshi A."/>
            <person name="Khardenavis A."/>
            <person name="Kapley A."/>
            <person name="Purohit H.J."/>
        </authorList>
    </citation>
    <scope>NUCLEOTIDE SEQUENCE [LARGE SCALE GENOMIC DNA]</scope>
    <source>
        <strain evidence="9 10">EGD-HP2</strain>
    </source>
</reference>
<keyword evidence="5" id="KW-0136">Cellulose degradation</keyword>
<dbReference type="NCBIfam" id="NF008305">
    <property type="entry name" value="PRK11097.1"/>
    <property type="match status" value="1"/>
</dbReference>
<evidence type="ECO:0000256" key="5">
    <source>
        <dbReference type="ARBA" id="ARBA00023001"/>
    </source>
</evidence>
<dbReference type="EC" id="3.2.1.4" evidence="3"/>
<name>A0ABP2XSV5_9NEIS</name>
<dbReference type="Pfam" id="PF01270">
    <property type="entry name" value="Glyco_hydro_8"/>
    <property type="match status" value="1"/>
</dbReference>
<evidence type="ECO:0000256" key="7">
    <source>
        <dbReference type="ARBA" id="ARBA00023326"/>
    </source>
</evidence>
<dbReference type="SUPFAM" id="SSF48208">
    <property type="entry name" value="Six-hairpin glycosidases"/>
    <property type="match status" value="1"/>
</dbReference>
<evidence type="ECO:0000256" key="8">
    <source>
        <dbReference type="SAM" id="SignalP"/>
    </source>
</evidence>
<keyword evidence="7" id="KW-0119">Carbohydrate metabolism</keyword>
<evidence type="ECO:0000256" key="4">
    <source>
        <dbReference type="ARBA" id="ARBA00022801"/>
    </source>
</evidence>
<evidence type="ECO:0000256" key="2">
    <source>
        <dbReference type="ARBA" id="ARBA00009209"/>
    </source>
</evidence>
<evidence type="ECO:0000256" key="6">
    <source>
        <dbReference type="ARBA" id="ARBA00023295"/>
    </source>
</evidence>
<dbReference type="PRINTS" id="PR00735">
    <property type="entry name" value="GLHYDRLASE8"/>
</dbReference>
<comment type="caution">
    <text evidence="9">The sequence shown here is derived from an EMBL/GenBank/DDBJ whole genome shotgun (WGS) entry which is preliminary data.</text>
</comment>
<keyword evidence="6" id="KW-0326">Glycosidase</keyword>
<dbReference type="Proteomes" id="UP000016426">
    <property type="component" value="Unassembled WGS sequence"/>
</dbReference>
<keyword evidence="10" id="KW-1185">Reference proteome</keyword>
<dbReference type="RefSeq" id="WP_021474866.1">
    <property type="nucleotide sequence ID" value="NZ_AVPH01000001.1"/>
</dbReference>